<dbReference type="InterPro" id="IPR058245">
    <property type="entry name" value="NreC/VraR/RcsB-like_REC"/>
</dbReference>
<dbReference type="PROSITE" id="PS50110">
    <property type="entry name" value="RESPONSE_REGULATORY"/>
    <property type="match status" value="1"/>
</dbReference>
<dbReference type="CDD" id="cd06170">
    <property type="entry name" value="LuxR_C_like"/>
    <property type="match status" value="1"/>
</dbReference>
<dbReference type="EMBL" id="CP120733">
    <property type="protein sequence ID" value="WFD11415.1"/>
    <property type="molecule type" value="Genomic_DNA"/>
</dbReference>
<comment type="function">
    <text evidence="6">May play the central regulatory role in sporulation. It may be an element of the effector pathway responsible for the activation of sporulation genes in response to nutritional stress. Spo0A may act in concert with spo0H (a sigma factor) to control the expression of some genes that are critical to the sporulation process.</text>
</comment>
<sequence length="219" mass="24947">MMKDNINVMVVDDHSLMREGLSKILELEDEITIVAKACDGYEAIEYYRKKDIDIVLLDINMPNMNGVETLRKLKDMDSSTKVIMLTIYDEREYLIETLNLGANGYMLKDSESSSLVSAIINVYNGGSYVHPNLAGELLREINKRKDRNTVKQGLDSLTKREYEVLSLIADGLSNKEISEKLYISEKTVKNHVSSILRKLEVSDRTQAAIYAYKNNIKKL</sequence>
<dbReference type="Proteomes" id="UP001222800">
    <property type="component" value="Chromosome"/>
</dbReference>
<dbReference type="InterPro" id="IPR001789">
    <property type="entry name" value="Sig_transdc_resp-reg_receiver"/>
</dbReference>
<evidence type="ECO:0000256" key="7">
    <source>
        <dbReference type="PROSITE-ProRule" id="PRU00169"/>
    </source>
</evidence>
<keyword evidence="3" id="KW-0805">Transcription regulation</keyword>
<dbReference type="InterPro" id="IPR011006">
    <property type="entry name" value="CheY-like_superfamily"/>
</dbReference>
<dbReference type="InterPro" id="IPR000792">
    <property type="entry name" value="Tscrpt_reg_LuxR_C"/>
</dbReference>
<dbReference type="InterPro" id="IPR039420">
    <property type="entry name" value="WalR-like"/>
</dbReference>
<dbReference type="Gene3D" id="3.40.50.2300">
    <property type="match status" value="1"/>
</dbReference>
<dbReference type="PANTHER" id="PTHR43214">
    <property type="entry name" value="TWO-COMPONENT RESPONSE REGULATOR"/>
    <property type="match status" value="1"/>
</dbReference>
<keyword evidence="2 7" id="KW-0597">Phosphoprotein</keyword>
<keyword evidence="5" id="KW-0804">Transcription</keyword>
<dbReference type="PROSITE" id="PS50043">
    <property type="entry name" value="HTH_LUXR_2"/>
    <property type="match status" value="1"/>
</dbReference>
<accession>A0ABY8EJY0</accession>
<dbReference type="SUPFAM" id="SSF46894">
    <property type="entry name" value="C-terminal effector domain of the bipartite response regulators"/>
    <property type="match status" value="1"/>
</dbReference>
<dbReference type="SMART" id="SM00448">
    <property type="entry name" value="REC"/>
    <property type="match status" value="1"/>
</dbReference>
<evidence type="ECO:0000259" key="9">
    <source>
        <dbReference type="PROSITE" id="PS50110"/>
    </source>
</evidence>
<gene>
    <name evidence="10" type="ORF">P4S50_04880</name>
</gene>
<evidence type="ECO:0000256" key="6">
    <source>
        <dbReference type="ARBA" id="ARBA00024867"/>
    </source>
</evidence>
<feature type="modified residue" description="4-aspartylphosphate" evidence="7">
    <location>
        <position position="58"/>
    </location>
</feature>
<name>A0ABY8EJY0_9FIRM</name>
<reference evidence="10 11" key="1">
    <citation type="submission" date="2023-03" db="EMBL/GenBank/DDBJ databases">
        <title>Complete genome sequence of Tepidibacter sp. SWIR-1, isolated from a deep-sea hydrothermal vent.</title>
        <authorList>
            <person name="Li X."/>
        </authorList>
    </citation>
    <scope>NUCLEOTIDE SEQUENCE [LARGE SCALE GENOMIC DNA]</scope>
    <source>
        <strain evidence="10 11">SWIR-1</strain>
    </source>
</reference>
<evidence type="ECO:0000256" key="3">
    <source>
        <dbReference type="ARBA" id="ARBA00023015"/>
    </source>
</evidence>
<evidence type="ECO:0000256" key="1">
    <source>
        <dbReference type="ARBA" id="ARBA00018672"/>
    </source>
</evidence>
<evidence type="ECO:0000256" key="2">
    <source>
        <dbReference type="ARBA" id="ARBA00022553"/>
    </source>
</evidence>
<evidence type="ECO:0000313" key="10">
    <source>
        <dbReference type="EMBL" id="WFD11415.1"/>
    </source>
</evidence>
<evidence type="ECO:0000256" key="4">
    <source>
        <dbReference type="ARBA" id="ARBA00023125"/>
    </source>
</evidence>
<dbReference type="Pfam" id="PF00072">
    <property type="entry name" value="Response_reg"/>
    <property type="match status" value="1"/>
</dbReference>
<keyword evidence="11" id="KW-1185">Reference proteome</keyword>
<feature type="domain" description="HTH luxR-type" evidence="8">
    <location>
        <begin position="150"/>
        <end position="215"/>
    </location>
</feature>
<evidence type="ECO:0000313" key="11">
    <source>
        <dbReference type="Proteomes" id="UP001222800"/>
    </source>
</evidence>
<dbReference type="PRINTS" id="PR00038">
    <property type="entry name" value="HTHLUXR"/>
</dbReference>
<protein>
    <recommendedName>
        <fullName evidence="1">Stage 0 sporulation protein A homolog</fullName>
    </recommendedName>
</protein>
<dbReference type="PANTHER" id="PTHR43214:SF39">
    <property type="entry name" value="TRANSCRIPTIONAL REGULATORY PROTEIN DEGU"/>
    <property type="match status" value="1"/>
</dbReference>
<evidence type="ECO:0000256" key="5">
    <source>
        <dbReference type="ARBA" id="ARBA00023163"/>
    </source>
</evidence>
<keyword evidence="4" id="KW-0238">DNA-binding</keyword>
<dbReference type="CDD" id="cd17535">
    <property type="entry name" value="REC_NarL-like"/>
    <property type="match status" value="1"/>
</dbReference>
<organism evidence="10 11">
    <name type="scientific">Tepidibacter hydrothermalis</name>
    <dbReference type="NCBI Taxonomy" id="3036126"/>
    <lineage>
        <taxon>Bacteria</taxon>
        <taxon>Bacillati</taxon>
        <taxon>Bacillota</taxon>
        <taxon>Clostridia</taxon>
        <taxon>Peptostreptococcales</taxon>
        <taxon>Peptostreptococcaceae</taxon>
        <taxon>Tepidibacter</taxon>
    </lineage>
</organism>
<proteinExistence type="predicted"/>
<dbReference type="Pfam" id="PF00196">
    <property type="entry name" value="GerE"/>
    <property type="match status" value="1"/>
</dbReference>
<dbReference type="SMART" id="SM00421">
    <property type="entry name" value="HTH_LUXR"/>
    <property type="match status" value="1"/>
</dbReference>
<dbReference type="SUPFAM" id="SSF52172">
    <property type="entry name" value="CheY-like"/>
    <property type="match status" value="1"/>
</dbReference>
<dbReference type="PROSITE" id="PS00622">
    <property type="entry name" value="HTH_LUXR_1"/>
    <property type="match status" value="1"/>
</dbReference>
<dbReference type="InterPro" id="IPR016032">
    <property type="entry name" value="Sig_transdc_resp-reg_C-effctor"/>
</dbReference>
<evidence type="ECO:0000259" key="8">
    <source>
        <dbReference type="PROSITE" id="PS50043"/>
    </source>
</evidence>
<feature type="domain" description="Response regulatory" evidence="9">
    <location>
        <begin position="7"/>
        <end position="123"/>
    </location>
</feature>